<protein>
    <recommendedName>
        <fullName evidence="3">Lectin-like protein BA14k</fullName>
    </recommendedName>
</protein>
<comment type="caution">
    <text evidence="7">The sequence shown here is derived from an EMBL/GenBank/DDBJ whole genome shotgun (WGS) entry which is preliminary data.</text>
</comment>
<dbReference type="RefSeq" id="WP_231816782.1">
    <property type="nucleotide sequence ID" value="NZ_JAJOZR010000020.1"/>
</dbReference>
<keyword evidence="8" id="KW-1185">Reference proteome</keyword>
<organism evidence="7 8">
    <name type="scientific">Rhizobium quercicola</name>
    <dbReference type="NCBI Taxonomy" id="2901226"/>
    <lineage>
        <taxon>Bacteria</taxon>
        <taxon>Pseudomonadati</taxon>
        <taxon>Pseudomonadota</taxon>
        <taxon>Alphaproteobacteria</taxon>
        <taxon>Hyphomicrobiales</taxon>
        <taxon>Rhizobiaceae</taxon>
        <taxon>Rhizobium/Agrobacterium group</taxon>
        <taxon>Rhizobium</taxon>
    </lineage>
</organism>
<comment type="similarity">
    <text evidence="2">Belongs to the BA14k family.</text>
</comment>
<keyword evidence="4" id="KW-0472">Membrane</keyword>
<evidence type="ECO:0000256" key="4">
    <source>
        <dbReference type="ARBA" id="ARBA00022475"/>
    </source>
</evidence>
<accession>A0A9X1T3B6</accession>
<gene>
    <name evidence="7" type="ORF">LRX75_22280</name>
</gene>
<evidence type="ECO:0000256" key="2">
    <source>
        <dbReference type="ARBA" id="ARBA00010270"/>
    </source>
</evidence>
<proteinExistence type="inferred from homology"/>
<sequence>MKATAALAFFLTVAMTLFVAGFLSASALMAKPATETLGNLNVADLWSSEPKRVVSADRGLERAPAAPPVDLASSDSLAVSQPAIASENASAEIDKTEPGVPVAESDLAGAQGPAIGNPQHQAWCEQRYRSYSADDNSYSAYSGERKACVSPYMDVASTDDIGRMSPSAEQVTNDHIRQCQARYASYRAYDDTYQPYGGPRRTCTID</sequence>
<evidence type="ECO:0000256" key="1">
    <source>
        <dbReference type="ARBA" id="ARBA00004167"/>
    </source>
</evidence>
<reference evidence="7" key="1">
    <citation type="submission" date="2021-12" db="EMBL/GenBank/DDBJ databases">
        <authorList>
            <person name="Li Y."/>
        </authorList>
    </citation>
    <scope>NUCLEOTIDE SEQUENCE</scope>
    <source>
        <strain evidence="7">DKSPLA3</strain>
    </source>
</reference>
<dbReference type="Proteomes" id="UP001139089">
    <property type="component" value="Unassembled WGS sequence"/>
</dbReference>
<evidence type="ECO:0000256" key="3">
    <source>
        <dbReference type="ARBA" id="ARBA00020552"/>
    </source>
</evidence>
<dbReference type="Pfam" id="PF07886">
    <property type="entry name" value="BA14K"/>
    <property type="match status" value="2"/>
</dbReference>
<dbReference type="GO" id="GO:0016020">
    <property type="term" value="C:membrane"/>
    <property type="evidence" value="ECO:0007669"/>
    <property type="project" value="UniProtKB-SubCell"/>
</dbReference>
<comment type="subcellular location">
    <subcellularLocation>
        <location evidence="1">Membrane</location>
        <topology evidence="1">Single-pass membrane protein</topology>
    </subcellularLocation>
</comment>
<evidence type="ECO:0000256" key="5">
    <source>
        <dbReference type="ARBA" id="ARBA00022734"/>
    </source>
</evidence>
<dbReference type="AlphaFoldDB" id="A0A9X1T3B6"/>
<evidence type="ECO:0000256" key="6">
    <source>
        <dbReference type="ARBA" id="ARBA00025321"/>
    </source>
</evidence>
<name>A0A9X1T3B6_9HYPH</name>
<evidence type="ECO:0000313" key="7">
    <source>
        <dbReference type="EMBL" id="MCD7111760.1"/>
    </source>
</evidence>
<keyword evidence="5" id="KW-0430">Lectin</keyword>
<evidence type="ECO:0000313" key="8">
    <source>
        <dbReference type="Proteomes" id="UP001139089"/>
    </source>
</evidence>
<dbReference type="GO" id="GO:0030246">
    <property type="term" value="F:carbohydrate binding"/>
    <property type="evidence" value="ECO:0007669"/>
    <property type="project" value="UniProtKB-KW"/>
</dbReference>
<comment type="function">
    <text evidence="6">Has immunoglobulin-binding and hemagglutination properties, and can bind to mannose. Essential for virulence. May be involved in LPS biosynthesis or polysaccharide transport.</text>
</comment>
<dbReference type="EMBL" id="JAJOZR010000020">
    <property type="protein sequence ID" value="MCD7111760.1"/>
    <property type="molecule type" value="Genomic_DNA"/>
</dbReference>
<keyword evidence="4" id="KW-1003">Cell membrane</keyword>
<dbReference type="InterPro" id="IPR012413">
    <property type="entry name" value="BA14K"/>
</dbReference>